<dbReference type="InterPro" id="IPR001223">
    <property type="entry name" value="Glyco_hydro18_cat"/>
</dbReference>
<accession>A0A1V3U698</accession>
<keyword evidence="3 7" id="KW-0732">Signal</keyword>
<comment type="catalytic activity">
    <reaction evidence="6">
        <text>an N(4)-(oligosaccharide-(1-&gt;3)-[oligosaccharide-(1-&gt;6)]-beta-D-Man-(1-&gt;4)-beta-D-GlcNAc-(1-&gt;4)-alpha-D-GlcNAc)-L-asparaginyl-[protein] + H2O = an oligosaccharide-(1-&gt;3)-[oligosaccharide-(1-&gt;6)]-beta-D-Man-(1-&gt;4)-D-GlcNAc + N(4)-(N-acetyl-beta-D-glucosaminyl)-L-asparaginyl-[protein]</text>
        <dbReference type="Rhea" id="RHEA:73067"/>
        <dbReference type="Rhea" id="RHEA-COMP:12603"/>
        <dbReference type="Rhea" id="RHEA-COMP:18176"/>
        <dbReference type="ChEBI" id="CHEBI:15377"/>
        <dbReference type="ChEBI" id="CHEBI:132248"/>
        <dbReference type="ChEBI" id="CHEBI:192714"/>
        <dbReference type="ChEBI" id="CHEBI:192715"/>
        <dbReference type="EC" id="3.2.1.96"/>
    </reaction>
</comment>
<dbReference type="SMR" id="A0A1V3U698"/>
<dbReference type="EC" id="3.2.1.96" evidence="2"/>
<evidence type="ECO:0000313" key="9">
    <source>
        <dbReference type="EMBL" id="OOH98144.1"/>
    </source>
</evidence>
<dbReference type="Proteomes" id="UP000188947">
    <property type="component" value="Unassembled WGS sequence"/>
</dbReference>
<dbReference type="Pfam" id="PF23916">
    <property type="entry name" value="TIM-barrel_EndoS"/>
    <property type="match status" value="1"/>
</dbReference>
<dbReference type="NCBIfam" id="NF045481">
    <property type="entry name" value="Endoglyc_F3"/>
    <property type="match status" value="1"/>
</dbReference>
<dbReference type="RefSeq" id="WP_069215570.1">
    <property type="nucleotide sequence ID" value="NZ_CP016378.1"/>
</dbReference>
<evidence type="ECO:0000256" key="1">
    <source>
        <dbReference type="ARBA" id="ARBA00009336"/>
    </source>
</evidence>
<dbReference type="InterPro" id="IPR017853">
    <property type="entry name" value="GH"/>
</dbReference>
<organism evidence="9 10">
    <name type="scientific">Elizabethkingia meningoseptica</name>
    <name type="common">Chryseobacterium meningosepticum</name>
    <dbReference type="NCBI Taxonomy" id="238"/>
    <lineage>
        <taxon>Bacteria</taxon>
        <taxon>Pseudomonadati</taxon>
        <taxon>Bacteroidota</taxon>
        <taxon>Flavobacteriia</taxon>
        <taxon>Flavobacteriales</taxon>
        <taxon>Weeksellaceae</taxon>
        <taxon>Elizabethkingia</taxon>
    </lineage>
</organism>
<feature type="chain" id="PRO_5010743356" description="mannosyl-glycoprotein endo-beta-N-acetylglucosaminidase" evidence="7">
    <location>
        <begin position="25"/>
        <end position="330"/>
    </location>
</feature>
<sequence>MKKIFLAQLSVLFLLILGACSKMSEDLAPETSDKITATSSRALAGNNGVCIAYYITDGRNPSFKLKDIPDGVDMVILFGLKYWSLQDTTKLKPGTDMMSSFTSYKDLDNQIRSLQSRGIKVLQNIDDDVSWQSSKPGGFASAAAYGDAIKSIVIDKWKLDGISLDVEHSGAKPNPIPTFPGYAATGYNGWYSGSMAATPEFLNVIRELTKYFGTTAPNNKQLQIASGIDVYSWNKIMENFRTNFNYIQLQSYGANVSRTTLMMNYATGTNKIPANKMVFGAYAEGGTNQANDVLVAKWVPSQGAKGGMMIYTYNSNVNYANAVKNAVKGL</sequence>
<keyword evidence="4" id="KW-0378">Hydrolase</keyword>
<dbReference type="SUPFAM" id="SSF51445">
    <property type="entry name" value="(Trans)glycosidases"/>
    <property type="match status" value="1"/>
</dbReference>
<gene>
    <name evidence="9" type="ORF">BMF97_02430</name>
</gene>
<dbReference type="GO" id="GO:0033925">
    <property type="term" value="F:mannosyl-glycoprotein endo-beta-N-acetylglucosaminidase activity"/>
    <property type="evidence" value="ECO:0007669"/>
    <property type="project" value="UniProtKB-EC"/>
</dbReference>
<dbReference type="PROSITE" id="PS51910">
    <property type="entry name" value="GH18_2"/>
    <property type="match status" value="1"/>
</dbReference>
<name>A0A1V3U698_ELIME</name>
<dbReference type="AlphaFoldDB" id="A0A1V3U698"/>
<dbReference type="eggNOG" id="ENOG5033N82">
    <property type="taxonomic scope" value="Bacteria"/>
</dbReference>
<evidence type="ECO:0000259" key="8">
    <source>
        <dbReference type="PROSITE" id="PS51910"/>
    </source>
</evidence>
<comment type="similarity">
    <text evidence="1">Belongs to the glycosyl hydrolase 18 family.</text>
</comment>
<dbReference type="EMBL" id="MPOG01000001">
    <property type="protein sequence ID" value="OOH98144.1"/>
    <property type="molecule type" value="Genomic_DNA"/>
</dbReference>
<dbReference type="Gene3D" id="3.20.20.80">
    <property type="entry name" value="Glycosidases"/>
    <property type="match status" value="1"/>
</dbReference>
<dbReference type="OrthoDB" id="7183084at2"/>
<keyword evidence="10" id="KW-1185">Reference proteome</keyword>
<dbReference type="GO" id="GO:0005975">
    <property type="term" value="P:carbohydrate metabolic process"/>
    <property type="evidence" value="ECO:0007669"/>
    <property type="project" value="InterPro"/>
</dbReference>
<reference evidence="9 10" key="1">
    <citation type="submission" date="2016-11" db="EMBL/GenBank/DDBJ databases">
        <title>Genome sequence and comparative genomic analysis of clinical strain Elizabethkingia meningoseptica 61421 PRCM.</title>
        <authorList>
            <person name="Wang M."/>
            <person name="Hu S."/>
            <person name="Cao L."/>
            <person name="Jiang T."/>
            <person name="Zhou Y."/>
            <person name="Ming D."/>
        </authorList>
    </citation>
    <scope>NUCLEOTIDE SEQUENCE [LARGE SCALE GENOMIC DNA]</scope>
    <source>
        <strain evidence="9 10">61421 PRCM</strain>
    </source>
</reference>
<protein>
    <recommendedName>
        <fullName evidence="2">mannosyl-glycoprotein endo-beta-N-acetylglucosaminidase</fullName>
        <ecNumber evidence="2">3.2.1.96</ecNumber>
    </recommendedName>
</protein>
<feature type="signal peptide" evidence="7">
    <location>
        <begin position="1"/>
        <end position="24"/>
    </location>
</feature>
<dbReference type="InterPro" id="IPR057016">
    <property type="entry name" value="EndoS_F2-like_TIM-barrel"/>
</dbReference>
<evidence type="ECO:0000256" key="2">
    <source>
        <dbReference type="ARBA" id="ARBA00012566"/>
    </source>
</evidence>
<evidence type="ECO:0000313" key="10">
    <source>
        <dbReference type="Proteomes" id="UP000188947"/>
    </source>
</evidence>
<evidence type="ECO:0000256" key="6">
    <source>
        <dbReference type="ARBA" id="ARBA00034414"/>
    </source>
</evidence>
<evidence type="ECO:0000256" key="4">
    <source>
        <dbReference type="ARBA" id="ARBA00022801"/>
    </source>
</evidence>
<dbReference type="InterPro" id="IPR054978">
    <property type="entry name" value="Endoglyc_F3"/>
</dbReference>
<keyword evidence="5" id="KW-0326">Glycosidase</keyword>
<feature type="domain" description="GH18" evidence="8">
    <location>
        <begin position="48"/>
        <end position="330"/>
    </location>
</feature>
<comment type="caution">
    <text evidence="9">The sequence shown here is derived from an EMBL/GenBank/DDBJ whole genome shotgun (WGS) entry which is preliminary data.</text>
</comment>
<dbReference type="CDD" id="cd06542">
    <property type="entry name" value="GH18_EndoS-like"/>
    <property type="match status" value="1"/>
</dbReference>
<evidence type="ECO:0000256" key="7">
    <source>
        <dbReference type="SAM" id="SignalP"/>
    </source>
</evidence>
<evidence type="ECO:0000256" key="5">
    <source>
        <dbReference type="ARBA" id="ARBA00023295"/>
    </source>
</evidence>
<proteinExistence type="inferred from homology"/>
<evidence type="ECO:0000256" key="3">
    <source>
        <dbReference type="ARBA" id="ARBA00022729"/>
    </source>
</evidence>
<dbReference type="PROSITE" id="PS51257">
    <property type="entry name" value="PROKAR_LIPOPROTEIN"/>
    <property type="match status" value="1"/>
</dbReference>